<feature type="region of interest" description="Disordered" evidence="1">
    <location>
        <begin position="1"/>
        <end position="22"/>
    </location>
</feature>
<name>A0A9W4XF49_9PLEO</name>
<protein>
    <submittedName>
        <fullName evidence="2">Uncharacterized protein</fullName>
    </submittedName>
</protein>
<dbReference type="AlphaFoldDB" id="A0A9W4XF49"/>
<dbReference type="EMBL" id="CAOQHR010000002">
    <property type="protein sequence ID" value="CAI6294965.1"/>
    <property type="molecule type" value="Genomic_DNA"/>
</dbReference>
<reference evidence="2" key="1">
    <citation type="submission" date="2023-01" db="EMBL/GenBank/DDBJ databases">
        <authorList>
            <person name="Van Ghelder C."/>
            <person name="Rancurel C."/>
        </authorList>
    </citation>
    <scope>NUCLEOTIDE SEQUENCE</scope>
    <source>
        <strain evidence="2">CNCM I-4278</strain>
    </source>
</reference>
<sequence>MHVKTPSLSAHSDTAHPPPNATRCQIEWNLEMSIRHALGGLFPLKVLLQALPLQQTLVNVSSTGIFLVSYDPIHTSPPHALMN</sequence>
<gene>
    <name evidence="2" type="ORF">PDIGIT_LOCUS2609</name>
</gene>
<feature type="compositionally biased region" description="Polar residues" evidence="1">
    <location>
        <begin position="1"/>
        <end position="12"/>
    </location>
</feature>
<keyword evidence="3" id="KW-1185">Reference proteome</keyword>
<dbReference type="Proteomes" id="UP001152607">
    <property type="component" value="Unassembled WGS sequence"/>
</dbReference>
<evidence type="ECO:0000256" key="1">
    <source>
        <dbReference type="SAM" id="MobiDB-lite"/>
    </source>
</evidence>
<evidence type="ECO:0000313" key="3">
    <source>
        <dbReference type="Proteomes" id="UP001152607"/>
    </source>
</evidence>
<comment type="caution">
    <text evidence="2">The sequence shown here is derived from an EMBL/GenBank/DDBJ whole genome shotgun (WGS) entry which is preliminary data.</text>
</comment>
<evidence type="ECO:0000313" key="2">
    <source>
        <dbReference type="EMBL" id="CAI6294965.1"/>
    </source>
</evidence>
<proteinExistence type="predicted"/>
<organism evidence="2 3">
    <name type="scientific">Periconia digitata</name>
    <dbReference type="NCBI Taxonomy" id="1303443"/>
    <lineage>
        <taxon>Eukaryota</taxon>
        <taxon>Fungi</taxon>
        <taxon>Dikarya</taxon>
        <taxon>Ascomycota</taxon>
        <taxon>Pezizomycotina</taxon>
        <taxon>Dothideomycetes</taxon>
        <taxon>Pleosporomycetidae</taxon>
        <taxon>Pleosporales</taxon>
        <taxon>Massarineae</taxon>
        <taxon>Periconiaceae</taxon>
        <taxon>Periconia</taxon>
    </lineage>
</organism>
<accession>A0A9W4XF49</accession>